<evidence type="ECO:0000256" key="7">
    <source>
        <dbReference type="ARBA" id="ARBA00023136"/>
    </source>
</evidence>
<sequence length="338" mass="37239">MRPSNDPDAHPRGPEQAYPVLSVVVPVYNERLVLPMCYRRIRGVMESLGLRYEIVFVDDGSVDGSADQLAALAYTDRNVRAVRLSRNFGKEAALTAGLDNARGMAVIVLDADLQDPPELIPDMVKAWRAGADMVTMKRRSRAGESWFKRACAHVFYRVLRRLSELPIPSDTGDFRLLSRRAVDVLKRMPERSRYMKGLFAWVGLPTHEILYDRAPRAAGSSKWNFVGLTRLALEGVTSFSVAPLRWVGAVGMVAATVGGAFGLWIVGKTLFAGEIVNGYPSTVAVITFLGGVQLLSIGLLGEYVGKIYIESKQRPLYVVRDVCELTLGLAEPALQGRE</sequence>
<dbReference type="EMBL" id="CP021111">
    <property type="protein sequence ID" value="ARP93163.1"/>
    <property type="molecule type" value="Genomic_DNA"/>
</dbReference>
<gene>
    <name evidence="11" type="ORF">CAL15_01435</name>
</gene>
<dbReference type="PANTHER" id="PTHR48090:SF1">
    <property type="entry name" value="PROPHAGE BACTOPRENOL GLUCOSYL TRANSFERASE HOMOLOG"/>
    <property type="match status" value="1"/>
</dbReference>
<dbReference type="OrthoDB" id="9811884at2"/>
<name>A0A1W6Z701_9BORD</name>
<dbReference type="InterPro" id="IPR029044">
    <property type="entry name" value="Nucleotide-diphossugar_trans"/>
</dbReference>
<dbReference type="InterPro" id="IPR001173">
    <property type="entry name" value="Glyco_trans_2-like"/>
</dbReference>
<dbReference type="KEGG" id="bgm:CAL15_01435"/>
<keyword evidence="12" id="KW-1185">Reference proteome</keyword>
<evidence type="ECO:0000256" key="9">
    <source>
        <dbReference type="SAM" id="Phobius"/>
    </source>
</evidence>
<dbReference type="CDD" id="cd04187">
    <property type="entry name" value="DPM1_like_bac"/>
    <property type="match status" value="1"/>
</dbReference>
<keyword evidence="7 9" id="KW-0472">Membrane</keyword>
<evidence type="ECO:0000256" key="2">
    <source>
        <dbReference type="ARBA" id="ARBA00022475"/>
    </source>
</evidence>
<dbReference type="AlphaFoldDB" id="A0A1W6Z701"/>
<dbReference type="STRING" id="463040.CAL15_01435"/>
<keyword evidence="5 9" id="KW-0812">Transmembrane</keyword>
<evidence type="ECO:0000256" key="3">
    <source>
        <dbReference type="ARBA" id="ARBA00022676"/>
    </source>
</evidence>
<evidence type="ECO:0000259" key="10">
    <source>
        <dbReference type="Pfam" id="PF00535"/>
    </source>
</evidence>
<dbReference type="FunFam" id="3.90.550.10:FF:000079">
    <property type="entry name" value="Probable glycosyl transferase"/>
    <property type="match status" value="1"/>
</dbReference>
<dbReference type="Pfam" id="PF00535">
    <property type="entry name" value="Glycos_transf_2"/>
    <property type="match status" value="1"/>
</dbReference>
<keyword evidence="2" id="KW-1003">Cell membrane</keyword>
<evidence type="ECO:0000256" key="1">
    <source>
        <dbReference type="ARBA" id="ARBA00004651"/>
    </source>
</evidence>
<dbReference type="SUPFAM" id="SSF53448">
    <property type="entry name" value="Nucleotide-diphospho-sugar transferases"/>
    <property type="match status" value="1"/>
</dbReference>
<reference evidence="11 12" key="1">
    <citation type="submission" date="2017-05" db="EMBL/GenBank/DDBJ databases">
        <title>Complete and WGS of Bordetella genogroups.</title>
        <authorList>
            <person name="Spilker T."/>
            <person name="LiPuma J."/>
        </authorList>
    </citation>
    <scope>NUCLEOTIDE SEQUENCE [LARGE SCALE GENOMIC DNA]</scope>
    <source>
        <strain evidence="11 12">AU7206</strain>
    </source>
</reference>
<evidence type="ECO:0000256" key="6">
    <source>
        <dbReference type="ARBA" id="ARBA00022989"/>
    </source>
</evidence>
<evidence type="ECO:0000256" key="8">
    <source>
        <dbReference type="ARBA" id="ARBA00038152"/>
    </source>
</evidence>
<feature type="transmembrane region" description="Helical" evidence="9">
    <location>
        <begin position="246"/>
        <end position="267"/>
    </location>
</feature>
<dbReference type="InterPro" id="IPR050256">
    <property type="entry name" value="Glycosyltransferase_2"/>
</dbReference>
<keyword evidence="6 9" id="KW-1133">Transmembrane helix</keyword>
<comment type="similarity">
    <text evidence="8">Belongs to the glycosyltransferase 2 family. GtrB subfamily.</text>
</comment>
<keyword evidence="4 11" id="KW-0808">Transferase</keyword>
<protein>
    <submittedName>
        <fullName evidence="11">Glycosyltransferase</fullName>
    </submittedName>
</protein>
<dbReference type="Gene3D" id="3.90.550.10">
    <property type="entry name" value="Spore Coat Polysaccharide Biosynthesis Protein SpsA, Chain A"/>
    <property type="match status" value="1"/>
</dbReference>
<evidence type="ECO:0000256" key="5">
    <source>
        <dbReference type="ARBA" id="ARBA00022692"/>
    </source>
</evidence>
<keyword evidence="3" id="KW-0328">Glycosyltransferase</keyword>
<proteinExistence type="inferred from homology"/>
<dbReference type="GO" id="GO:0005886">
    <property type="term" value="C:plasma membrane"/>
    <property type="evidence" value="ECO:0007669"/>
    <property type="project" value="UniProtKB-SubCell"/>
</dbReference>
<dbReference type="RefSeq" id="WP_086077000.1">
    <property type="nucleotide sequence ID" value="NZ_CP021111.1"/>
</dbReference>
<evidence type="ECO:0000256" key="4">
    <source>
        <dbReference type="ARBA" id="ARBA00022679"/>
    </source>
</evidence>
<organism evidence="11 12">
    <name type="scientific">Bordetella genomosp. 13</name>
    <dbReference type="NCBI Taxonomy" id="463040"/>
    <lineage>
        <taxon>Bacteria</taxon>
        <taxon>Pseudomonadati</taxon>
        <taxon>Pseudomonadota</taxon>
        <taxon>Betaproteobacteria</taxon>
        <taxon>Burkholderiales</taxon>
        <taxon>Alcaligenaceae</taxon>
        <taxon>Bordetella</taxon>
    </lineage>
</organism>
<feature type="transmembrane region" description="Helical" evidence="9">
    <location>
        <begin position="279"/>
        <end position="304"/>
    </location>
</feature>
<feature type="domain" description="Glycosyltransferase 2-like" evidence="10">
    <location>
        <begin position="22"/>
        <end position="183"/>
    </location>
</feature>
<accession>A0A1W6Z701</accession>
<dbReference type="PANTHER" id="PTHR48090">
    <property type="entry name" value="UNDECAPRENYL-PHOSPHATE 4-DEOXY-4-FORMAMIDO-L-ARABINOSE TRANSFERASE-RELATED"/>
    <property type="match status" value="1"/>
</dbReference>
<evidence type="ECO:0000313" key="12">
    <source>
        <dbReference type="Proteomes" id="UP000194161"/>
    </source>
</evidence>
<dbReference type="GO" id="GO:0016757">
    <property type="term" value="F:glycosyltransferase activity"/>
    <property type="evidence" value="ECO:0007669"/>
    <property type="project" value="UniProtKB-KW"/>
</dbReference>
<evidence type="ECO:0000313" key="11">
    <source>
        <dbReference type="EMBL" id="ARP93163.1"/>
    </source>
</evidence>
<comment type="subcellular location">
    <subcellularLocation>
        <location evidence="1">Cell membrane</location>
        <topology evidence="1">Multi-pass membrane protein</topology>
    </subcellularLocation>
</comment>
<dbReference type="Proteomes" id="UP000194161">
    <property type="component" value="Chromosome"/>
</dbReference>